<gene>
    <name evidence="1" type="ORF">RPERSI_LOCUS26705</name>
</gene>
<sequence length="106" mass="11591">PSEFTPGVRKLLDNSDIVKQAHGLKVFYQNKEPYYVRANGIEDYTTAEQTGIGQASNIIAGKQKAESEVPSGFEMDEDGSSIVNCKNCGSINIAKKRKNGDAYCQN</sequence>
<proteinExistence type="predicted"/>
<organism evidence="1 2">
    <name type="scientific">Racocetra persica</name>
    <dbReference type="NCBI Taxonomy" id="160502"/>
    <lineage>
        <taxon>Eukaryota</taxon>
        <taxon>Fungi</taxon>
        <taxon>Fungi incertae sedis</taxon>
        <taxon>Mucoromycota</taxon>
        <taxon>Glomeromycotina</taxon>
        <taxon>Glomeromycetes</taxon>
        <taxon>Diversisporales</taxon>
        <taxon>Gigasporaceae</taxon>
        <taxon>Racocetra</taxon>
    </lineage>
</organism>
<name>A0ACA9S4S5_9GLOM</name>
<comment type="caution">
    <text evidence="1">The sequence shown here is derived from an EMBL/GenBank/DDBJ whole genome shotgun (WGS) entry which is preliminary data.</text>
</comment>
<feature type="non-terminal residue" evidence="1">
    <location>
        <position position="1"/>
    </location>
</feature>
<keyword evidence="2" id="KW-1185">Reference proteome</keyword>
<dbReference type="EMBL" id="CAJVQC010091926">
    <property type="protein sequence ID" value="CAG8826301.1"/>
    <property type="molecule type" value="Genomic_DNA"/>
</dbReference>
<evidence type="ECO:0000313" key="2">
    <source>
        <dbReference type="Proteomes" id="UP000789920"/>
    </source>
</evidence>
<reference evidence="1" key="1">
    <citation type="submission" date="2021-06" db="EMBL/GenBank/DDBJ databases">
        <authorList>
            <person name="Kallberg Y."/>
            <person name="Tangrot J."/>
            <person name="Rosling A."/>
        </authorList>
    </citation>
    <scope>NUCLEOTIDE SEQUENCE</scope>
    <source>
        <strain evidence="1">MA461A</strain>
    </source>
</reference>
<evidence type="ECO:0000313" key="1">
    <source>
        <dbReference type="EMBL" id="CAG8826301.1"/>
    </source>
</evidence>
<accession>A0ACA9S4S5</accession>
<protein>
    <submittedName>
        <fullName evidence="1">12820_t:CDS:1</fullName>
    </submittedName>
</protein>
<feature type="non-terminal residue" evidence="1">
    <location>
        <position position="106"/>
    </location>
</feature>
<dbReference type="Proteomes" id="UP000789920">
    <property type="component" value="Unassembled WGS sequence"/>
</dbReference>